<organism evidence="2 3">
    <name type="scientific">Hyaloscypha variabilis (strain UAMH 11265 / GT02V1 / F)</name>
    <name type="common">Meliniomyces variabilis</name>
    <dbReference type="NCBI Taxonomy" id="1149755"/>
    <lineage>
        <taxon>Eukaryota</taxon>
        <taxon>Fungi</taxon>
        <taxon>Dikarya</taxon>
        <taxon>Ascomycota</taxon>
        <taxon>Pezizomycotina</taxon>
        <taxon>Leotiomycetes</taxon>
        <taxon>Helotiales</taxon>
        <taxon>Hyaloscyphaceae</taxon>
        <taxon>Hyaloscypha</taxon>
        <taxon>Hyaloscypha variabilis</taxon>
    </lineage>
</organism>
<dbReference type="Pfam" id="PF06985">
    <property type="entry name" value="HET"/>
    <property type="match status" value="1"/>
</dbReference>
<reference evidence="2 3" key="1">
    <citation type="submission" date="2016-04" db="EMBL/GenBank/DDBJ databases">
        <title>A degradative enzymes factory behind the ericoid mycorrhizal symbiosis.</title>
        <authorList>
            <consortium name="DOE Joint Genome Institute"/>
            <person name="Martino E."/>
            <person name="Morin E."/>
            <person name="Grelet G."/>
            <person name="Kuo A."/>
            <person name="Kohler A."/>
            <person name="Daghino S."/>
            <person name="Barry K."/>
            <person name="Choi C."/>
            <person name="Cichocki N."/>
            <person name="Clum A."/>
            <person name="Copeland A."/>
            <person name="Hainaut M."/>
            <person name="Haridas S."/>
            <person name="Labutti K."/>
            <person name="Lindquist E."/>
            <person name="Lipzen A."/>
            <person name="Khouja H.-R."/>
            <person name="Murat C."/>
            <person name="Ohm R."/>
            <person name="Olson A."/>
            <person name="Spatafora J."/>
            <person name="Veneault-Fourrey C."/>
            <person name="Henrissat B."/>
            <person name="Grigoriev I."/>
            <person name="Martin F."/>
            <person name="Perotto S."/>
        </authorList>
    </citation>
    <scope>NUCLEOTIDE SEQUENCE [LARGE SCALE GENOMIC DNA]</scope>
    <source>
        <strain evidence="2 3">F</strain>
    </source>
</reference>
<gene>
    <name evidence="2" type="ORF">L207DRAFT_548455</name>
</gene>
<dbReference type="Pfam" id="PF26639">
    <property type="entry name" value="Het-6_barrel"/>
    <property type="match status" value="1"/>
</dbReference>
<evidence type="ECO:0000259" key="1">
    <source>
        <dbReference type="Pfam" id="PF06985"/>
    </source>
</evidence>
<dbReference type="PANTHER" id="PTHR24148:SF73">
    <property type="entry name" value="HET DOMAIN PROTEIN (AFU_ORTHOLOGUE AFUA_8G01020)"/>
    <property type="match status" value="1"/>
</dbReference>
<dbReference type="OrthoDB" id="194358at2759"/>
<evidence type="ECO:0000313" key="2">
    <source>
        <dbReference type="EMBL" id="PMD32403.1"/>
    </source>
</evidence>
<accession>A0A2J6R1K8</accession>
<name>A0A2J6R1K8_HYAVF</name>
<proteinExistence type="predicted"/>
<protein>
    <recommendedName>
        <fullName evidence="1">Heterokaryon incompatibility domain-containing protein</fullName>
    </recommendedName>
</protein>
<feature type="domain" description="Heterokaryon incompatibility" evidence="1">
    <location>
        <begin position="179"/>
        <end position="327"/>
    </location>
</feature>
<dbReference type="STRING" id="1149755.A0A2J6R1K8"/>
<sequence>MEVLAEILTAATAYILVRKREWWDRRNLAPELDNFHFYSTQCGFWDDTPRQLLSAAVEFGLYLAFGWGLWVAIPVGYATSRAVPFLYSLVRNGAIYFFAVTREPIRLDDTEVDDSFATGDEEENQLVTDRRTPLPETFRHRPLSGPDDFRCLLLKSAKDKDAIIQCELYHLGTDTPAFYDAVSYCWEGQTPTEPILCDNQIFLVTANCMALLKHLRRRWVGRLLWVDAICIDQTKEREQERNQQLQIMGQIYSRATNVLIWLGPSTPESRLAFRYLRFLQEMMVFPQSVQDWVRMRLLKKIVARKHANCIRETSRRPWYSRVWTVQEVAMAKQGCCTVHCGEDKLNYDWMNLHLSSMTTALHLRDDYCLNDLLQDPRNRLRRALRHEVVDKKENPPKGMVFLMRYLLCYQSTNPADKIFAFYGILAEIGIAMPAPDYGLSLEMVYWTAILALLMEEPCTSLLPIASGVDSQLGEVPTWVPDFRMTNHMMFSDGKFSASGTSLPRVDIIRDYHALKVAGKIIDAIVDKSMDAFGVWEPPFGSPAVIDSRYFGLDDNIIFTPTIKVLQDFIRFSLDLNTNLRYLRGGDYDIYRILGDIYTQGRMALLGLGEYDFAVWLEILMANKPWFPHKKDESLQIYMQKAREDPQMRRRFLDNPRLQPLTEFDEWKILCAMKMNPSSARMMHLVWAVNRGNMLFSTRERYLGSASRSLVVGDEIALIQGVKTPMVLRPVETASGKRYQVVGPAYVYGVMDGELWDESMSGIEDLILI</sequence>
<dbReference type="InterPro" id="IPR052895">
    <property type="entry name" value="HetReg/Transcr_Mod"/>
</dbReference>
<dbReference type="PANTHER" id="PTHR24148">
    <property type="entry name" value="ANKYRIN REPEAT DOMAIN-CONTAINING PROTEIN 39 HOMOLOG-RELATED"/>
    <property type="match status" value="1"/>
</dbReference>
<dbReference type="Proteomes" id="UP000235786">
    <property type="component" value="Unassembled WGS sequence"/>
</dbReference>
<dbReference type="AlphaFoldDB" id="A0A2J6R1K8"/>
<dbReference type="EMBL" id="KZ613959">
    <property type="protein sequence ID" value="PMD32403.1"/>
    <property type="molecule type" value="Genomic_DNA"/>
</dbReference>
<evidence type="ECO:0000313" key="3">
    <source>
        <dbReference type="Proteomes" id="UP000235786"/>
    </source>
</evidence>
<dbReference type="InterPro" id="IPR010730">
    <property type="entry name" value="HET"/>
</dbReference>
<keyword evidence="3" id="KW-1185">Reference proteome</keyword>